<reference evidence="6" key="2">
    <citation type="submission" date="2023-06" db="EMBL/GenBank/DDBJ databases">
        <authorList>
            <consortium name="Lawrence Berkeley National Laboratory"/>
            <person name="Haridas S."/>
            <person name="Hensen N."/>
            <person name="Bonometti L."/>
            <person name="Westerberg I."/>
            <person name="Brannstrom I.O."/>
            <person name="Guillou S."/>
            <person name="Cros-Aarteil S."/>
            <person name="Calhoun S."/>
            <person name="Kuo A."/>
            <person name="Mondo S."/>
            <person name="Pangilinan J."/>
            <person name="Riley R."/>
            <person name="Labutti K."/>
            <person name="Andreopoulos B."/>
            <person name="Lipzen A."/>
            <person name="Chen C."/>
            <person name="Yanf M."/>
            <person name="Daum C."/>
            <person name="Ng V."/>
            <person name="Clum A."/>
            <person name="Steindorff A."/>
            <person name="Ohm R."/>
            <person name="Martin F."/>
            <person name="Silar P."/>
            <person name="Natvig D."/>
            <person name="Lalanne C."/>
            <person name="Gautier V."/>
            <person name="Ament-Velasquez S.L."/>
            <person name="Kruys A."/>
            <person name="Hutchinson M.I."/>
            <person name="Powell A.J."/>
            <person name="Barry K."/>
            <person name="Miller A.N."/>
            <person name="Grigoriev I.V."/>
            <person name="Debuchy R."/>
            <person name="Gladieux P."/>
            <person name="Thoren M.H."/>
            <person name="Johannesson H."/>
        </authorList>
    </citation>
    <scope>NUCLEOTIDE SEQUENCE</scope>
    <source>
        <strain evidence="6">CBS 955.72</strain>
    </source>
</reference>
<evidence type="ECO:0000256" key="5">
    <source>
        <dbReference type="SAM" id="MobiDB-lite"/>
    </source>
</evidence>
<keyword evidence="4" id="KW-0456">Lyase</keyword>
<organism evidence="6 7">
    <name type="scientific">Lasiosphaeria hispida</name>
    <dbReference type="NCBI Taxonomy" id="260671"/>
    <lineage>
        <taxon>Eukaryota</taxon>
        <taxon>Fungi</taxon>
        <taxon>Dikarya</taxon>
        <taxon>Ascomycota</taxon>
        <taxon>Pezizomycotina</taxon>
        <taxon>Sordariomycetes</taxon>
        <taxon>Sordariomycetidae</taxon>
        <taxon>Sordariales</taxon>
        <taxon>Lasiosphaeriaceae</taxon>
        <taxon>Lasiosphaeria</taxon>
    </lineage>
</organism>
<dbReference type="SUPFAM" id="SSF48576">
    <property type="entry name" value="Terpenoid synthases"/>
    <property type="match status" value="1"/>
</dbReference>
<dbReference type="PANTHER" id="PTHR35201">
    <property type="entry name" value="TERPENE SYNTHASE"/>
    <property type="match status" value="1"/>
</dbReference>
<evidence type="ECO:0000256" key="2">
    <source>
        <dbReference type="ARBA" id="ARBA00006333"/>
    </source>
</evidence>
<gene>
    <name evidence="6" type="ORF">B0T25DRAFT_567714</name>
</gene>
<dbReference type="EC" id="4.2.3.-" evidence="4"/>
<dbReference type="SFLD" id="SFLDG01020">
    <property type="entry name" value="Terpene_Cyclase_Like_2"/>
    <property type="match status" value="1"/>
</dbReference>
<keyword evidence="3 4" id="KW-0460">Magnesium</keyword>
<evidence type="ECO:0000313" key="7">
    <source>
        <dbReference type="Proteomes" id="UP001275084"/>
    </source>
</evidence>
<feature type="compositionally biased region" description="Acidic residues" evidence="5">
    <location>
        <begin position="48"/>
        <end position="58"/>
    </location>
</feature>
<name>A0AAJ0MDG0_9PEZI</name>
<evidence type="ECO:0000256" key="4">
    <source>
        <dbReference type="RuleBase" id="RU366034"/>
    </source>
</evidence>
<dbReference type="PANTHER" id="PTHR35201:SF4">
    <property type="entry name" value="BETA-PINACENE SYNTHASE-RELATED"/>
    <property type="match status" value="1"/>
</dbReference>
<dbReference type="GO" id="GO:0010333">
    <property type="term" value="F:terpene synthase activity"/>
    <property type="evidence" value="ECO:0007669"/>
    <property type="project" value="InterPro"/>
</dbReference>
<evidence type="ECO:0000313" key="6">
    <source>
        <dbReference type="EMBL" id="KAK3352433.1"/>
    </source>
</evidence>
<sequence>MDSFVPLNPGFGEKQEHLDSGYDSPDSLHSSSSLPSSDLVTVPSLDDSNPETENDDPNSELVAKLKGKTLNVPTSMLTVFETVGWPILEPQPSKWTDEFAAKYERLRLETHAILDLALADSPDRLQKAKKHDFALFSVLWTPEHVDYEGLWIASLLTTWLFIWDDFVDSNDGGLLAQDFAQACAWRREAIVVAKQVLDLDDDHCAASLEVSGSMLVLAEFGRRAAKRLNRDQLQGIYREIARFIQAAEAEQAHRLAGYVPVEIDEYLDMRLLSSAVIVCFLADETFSETALPDWVLYSDEMQLIFRDGNYLISVHNDILSLKKEVADNCIINMIPVLYFRGTPWEQIIPHLEAELEACCRRLDKAAEALLEKTAGDVQLRKAVETIVHSVRVNTTGNLGYLLASSRYSHLLDNNKNKDGSLEIVL</sequence>
<proteinExistence type="inferred from homology"/>
<keyword evidence="4" id="KW-0479">Metal-binding</keyword>
<feature type="region of interest" description="Disordered" evidence="5">
    <location>
        <begin position="1"/>
        <end position="59"/>
    </location>
</feature>
<dbReference type="GO" id="GO:0046872">
    <property type="term" value="F:metal ion binding"/>
    <property type="evidence" value="ECO:0007669"/>
    <property type="project" value="UniProtKB-KW"/>
</dbReference>
<dbReference type="Gene3D" id="1.10.600.10">
    <property type="entry name" value="Farnesyl Diphosphate Synthase"/>
    <property type="match status" value="1"/>
</dbReference>
<accession>A0AAJ0MDG0</accession>
<dbReference type="GO" id="GO:0008299">
    <property type="term" value="P:isoprenoid biosynthetic process"/>
    <property type="evidence" value="ECO:0007669"/>
    <property type="project" value="UniProtKB-ARBA"/>
</dbReference>
<dbReference type="EMBL" id="JAUIQD010000004">
    <property type="protein sequence ID" value="KAK3352433.1"/>
    <property type="molecule type" value="Genomic_DNA"/>
</dbReference>
<protein>
    <recommendedName>
        <fullName evidence="4">Terpene synthase</fullName>
        <ecNumber evidence="4">4.2.3.-</ecNumber>
    </recommendedName>
</protein>
<comment type="similarity">
    <text evidence="2 4">Belongs to the terpene synthase family.</text>
</comment>
<evidence type="ECO:0000256" key="1">
    <source>
        <dbReference type="ARBA" id="ARBA00001946"/>
    </source>
</evidence>
<keyword evidence="7" id="KW-1185">Reference proteome</keyword>
<dbReference type="SFLD" id="SFLDS00005">
    <property type="entry name" value="Isoprenoid_Synthase_Type_I"/>
    <property type="match status" value="1"/>
</dbReference>
<comment type="caution">
    <text evidence="6">The sequence shown here is derived from an EMBL/GenBank/DDBJ whole genome shotgun (WGS) entry which is preliminary data.</text>
</comment>
<dbReference type="Pfam" id="PF19086">
    <property type="entry name" value="Terpene_syn_C_2"/>
    <property type="match status" value="1"/>
</dbReference>
<dbReference type="AlphaFoldDB" id="A0AAJ0MDG0"/>
<comment type="cofactor">
    <cofactor evidence="1 4">
        <name>Mg(2+)</name>
        <dbReference type="ChEBI" id="CHEBI:18420"/>
    </cofactor>
</comment>
<reference evidence="6" key="1">
    <citation type="journal article" date="2023" name="Mol. Phylogenet. Evol.">
        <title>Genome-scale phylogeny and comparative genomics of the fungal order Sordariales.</title>
        <authorList>
            <person name="Hensen N."/>
            <person name="Bonometti L."/>
            <person name="Westerberg I."/>
            <person name="Brannstrom I.O."/>
            <person name="Guillou S."/>
            <person name="Cros-Aarteil S."/>
            <person name="Calhoun S."/>
            <person name="Haridas S."/>
            <person name="Kuo A."/>
            <person name="Mondo S."/>
            <person name="Pangilinan J."/>
            <person name="Riley R."/>
            <person name="LaButti K."/>
            <person name="Andreopoulos B."/>
            <person name="Lipzen A."/>
            <person name="Chen C."/>
            <person name="Yan M."/>
            <person name="Daum C."/>
            <person name="Ng V."/>
            <person name="Clum A."/>
            <person name="Steindorff A."/>
            <person name="Ohm R.A."/>
            <person name="Martin F."/>
            <person name="Silar P."/>
            <person name="Natvig D.O."/>
            <person name="Lalanne C."/>
            <person name="Gautier V."/>
            <person name="Ament-Velasquez S.L."/>
            <person name="Kruys A."/>
            <person name="Hutchinson M.I."/>
            <person name="Powell A.J."/>
            <person name="Barry K."/>
            <person name="Miller A.N."/>
            <person name="Grigoriev I.V."/>
            <person name="Debuchy R."/>
            <person name="Gladieux P."/>
            <person name="Hiltunen Thoren M."/>
            <person name="Johannesson H."/>
        </authorList>
    </citation>
    <scope>NUCLEOTIDE SEQUENCE</scope>
    <source>
        <strain evidence="6">CBS 955.72</strain>
    </source>
</reference>
<evidence type="ECO:0000256" key="3">
    <source>
        <dbReference type="ARBA" id="ARBA00022842"/>
    </source>
</evidence>
<dbReference type="InterPro" id="IPR034686">
    <property type="entry name" value="Terpene_cyclase-like_2"/>
</dbReference>
<feature type="compositionally biased region" description="Low complexity" evidence="5">
    <location>
        <begin position="23"/>
        <end position="45"/>
    </location>
</feature>
<dbReference type="Proteomes" id="UP001275084">
    <property type="component" value="Unassembled WGS sequence"/>
</dbReference>
<dbReference type="InterPro" id="IPR008949">
    <property type="entry name" value="Isoprenoid_synthase_dom_sf"/>
</dbReference>